<keyword evidence="4" id="KW-0479">Metal-binding</keyword>
<evidence type="ECO:0000259" key="11">
    <source>
        <dbReference type="Pfam" id="PF20628"/>
    </source>
</evidence>
<dbReference type="HOGENOM" id="CLU_039488_0_0_11"/>
<dbReference type="InterPro" id="IPR048328">
    <property type="entry name" value="Dyp_perox_C"/>
</dbReference>
<evidence type="ECO:0000313" key="12">
    <source>
        <dbReference type="EMBL" id="ADG98171.1"/>
    </source>
</evidence>
<dbReference type="eggNOG" id="COG2837">
    <property type="taxonomic scope" value="Bacteria"/>
</dbReference>
<accession>D6Z891</accession>
<dbReference type="InterPro" id="IPR011008">
    <property type="entry name" value="Dimeric_a/b-barrel"/>
</dbReference>
<dbReference type="GO" id="GO:0020037">
    <property type="term" value="F:heme binding"/>
    <property type="evidence" value="ECO:0007669"/>
    <property type="project" value="InterPro"/>
</dbReference>
<dbReference type="Pfam" id="PF20628">
    <property type="entry name" value="Dyp_perox_C"/>
    <property type="match status" value="1"/>
</dbReference>
<keyword evidence="13" id="KW-1185">Reference proteome</keyword>
<dbReference type="PANTHER" id="PTHR30521:SF4">
    <property type="entry name" value="DEFERROCHELATASE"/>
    <property type="match status" value="1"/>
</dbReference>
<evidence type="ECO:0000256" key="6">
    <source>
        <dbReference type="ARBA" id="ARBA00023002"/>
    </source>
</evidence>
<dbReference type="GO" id="GO:0046872">
    <property type="term" value="F:metal ion binding"/>
    <property type="evidence" value="ECO:0007669"/>
    <property type="project" value="UniProtKB-KW"/>
</dbReference>
<dbReference type="PROSITE" id="PS51404">
    <property type="entry name" value="DYP_PEROXIDASE"/>
    <property type="match status" value="1"/>
</dbReference>
<keyword evidence="2 12" id="KW-0575">Peroxidase</keyword>
<evidence type="ECO:0000256" key="3">
    <source>
        <dbReference type="ARBA" id="ARBA00022617"/>
    </source>
</evidence>
<dbReference type="PROSITE" id="PS51318">
    <property type="entry name" value="TAT"/>
    <property type="match status" value="1"/>
</dbReference>
<dbReference type="InterPro" id="IPR006311">
    <property type="entry name" value="TAT_signal"/>
</dbReference>
<evidence type="ECO:0000256" key="9">
    <source>
        <dbReference type="SAM" id="MobiDB-lite"/>
    </source>
</evidence>
<dbReference type="EMBL" id="CP001958">
    <property type="protein sequence ID" value="ADG98171.1"/>
    <property type="molecule type" value="Genomic_DNA"/>
</dbReference>
<dbReference type="OrthoDB" id="9781066at2"/>
<dbReference type="Proteomes" id="UP000002247">
    <property type="component" value="Chromosome"/>
</dbReference>
<evidence type="ECO:0000259" key="10">
    <source>
        <dbReference type="Pfam" id="PF04261"/>
    </source>
</evidence>
<dbReference type="Pfam" id="PF04261">
    <property type="entry name" value="Dyp_perox_N"/>
    <property type="match status" value="1"/>
</dbReference>
<dbReference type="InterPro" id="IPR048327">
    <property type="entry name" value="Dyp_perox_N"/>
</dbReference>
<evidence type="ECO:0000256" key="1">
    <source>
        <dbReference type="ARBA" id="ARBA00001970"/>
    </source>
</evidence>
<feature type="domain" description="Dyp-type peroxidase N-terminal" evidence="10">
    <location>
        <begin position="47"/>
        <end position="198"/>
    </location>
</feature>
<keyword evidence="3" id="KW-0349">Heme</keyword>
<evidence type="ECO:0000256" key="2">
    <source>
        <dbReference type="ARBA" id="ARBA00022559"/>
    </source>
</evidence>
<dbReference type="STRING" id="640132.Srot_1711"/>
<evidence type="ECO:0000256" key="8">
    <source>
        <dbReference type="ARBA" id="ARBA00025737"/>
    </source>
</evidence>
<keyword evidence="5" id="KW-0732">Signal</keyword>
<dbReference type="SUPFAM" id="SSF54909">
    <property type="entry name" value="Dimeric alpha+beta barrel"/>
    <property type="match status" value="1"/>
</dbReference>
<comment type="similarity">
    <text evidence="8">Belongs to the DyP-type peroxidase family.</text>
</comment>
<keyword evidence="7" id="KW-0408">Iron</keyword>
<evidence type="ECO:0000256" key="4">
    <source>
        <dbReference type="ARBA" id="ARBA00022723"/>
    </source>
</evidence>
<dbReference type="RefSeq" id="WP_013138624.1">
    <property type="nucleotide sequence ID" value="NC_014168.1"/>
</dbReference>
<evidence type="ECO:0000313" key="13">
    <source>
        <dbReference type="Proteomes" id="UP000002247"/>
    </source>
</evidence>
<proteinExistence type="inferred from homology"/>
<dbReference type="AlphaFoldDB" id="D6Z891"/>
<dbReference type="KEGG" id="srt:Srot_1711"/>
<feature type="region of interest" description="Disordered" evidence="9">
    <location>
        <begin position="94"/>
        <end position="113"/>
    </location>
</feature>
<organism evidence="12 13">
    <name type="scientific">Segniliparus rotundus (strain ATCC BAA-972 / CDC 1076 / CIP 108378 / DSM 44985 / JCM 13578)</name>
    <dbReference type="NCBI Taxonomy" id="640132"/>
    <lineage>
        <taxon>Bacteria</taxon>
        <taxon>Bacillati</taxon>
        <taxon>Actinomycetota</taxon>
        <taxon>Actinomycetes</taxon>
        <taxon>Mycobacteriales</taxon>
        <taxon>Segniliparaceae</taxon>
        <taxon>Segniliparus</taxon>
    </lineage>
</organism>
<feature type="region of interest" description="Disordered" evidence="9">
    <location>
        <begin position="277"/>
        <end position="299"/>
    </location>
</feature>
<dbReference type="GO" id="GO:0004601">
    <property type="term" value="F:peroxidase activity"/>
    <property type="evidence" value="ECO:0007669"/>
    <property type="project" value="UniProtKB-KW"/>
</dbReference>
<keyword evidence="6" id="KW-0560">Oxidoreductase</keyword>
<dbReference type="InterPro" id="IPR006314">
    <property type="entry name" value="Dyp_peroxidase"/>
</dbReference>
<protein>
    <submittedName>
        <fullName evidence="12">Dyp-type peroxidase family</fullName>
    </submittedName>
</protein>
<sequence>MNEPDLGRRALLLGGALATAGAVAAAGRGPERRAGTAMPVAFFGEHQPGVLAPPAPAAIVASANVMAAERDGLVELFTTMTARVRALVSGAAAPSTGVGEVPADSGTLGPTPAPRGLTVTLGVGASLFDERFGLADRKPARLGTMEAFPDDDLDPAWCHGDLSLVIAAESQDVALHALRDLARHTRGAMQLNWKLDGFTSPARPDGAPRNHFGFKDGTANPDTASSKEMARLVWAAADDQPWTRGGSYQVVRLIKMLVEFWDRINIEEQEQIFGRDRASGAPLTGNTESDEPDYASDPAGKAIPLTSHIRLANPRSPQTARSQILRRAYNYSRGVDANGNVDLGLIFTCYQQDIAEQFATVQRRLAGEPLVDYIRPYGGGYFFALPGVRDERDYFGRALLQ</sequence>
<reference evidence="12 13" key="1">
    <citation type="journal article" date="2010" name="Stand. Genomic Sci.">
        <title>Complete genome sequence of Segniliparus rotundus type strain (CDC 1076).</title>
        <authorList>
            <person name="Sikorski J."/>
            <person name="Lapidus A."/>
            <person name="Copeland A."/>
            <person name="Misra M."/>
            <person name="Glavina Del Rio T."/>
            <person name="Nolan M."/>
            <person name="Lucas S."/>
            <person name="Chen F."/>
            <person name="Tice H."/>
            <person name="Cheng J.F."/>
            <person name="Jando M."/>
            <person name="Schneider S."/>
            <person name="Bruce D."/>
            <person name="Goodwin L."/>
            <person name="Pitluck S."/>
            <person name="Liolios K."/>
            <person name="Mikhailova N."/>
            <person name="Pati A."/>
            <person name="Ivanova N."/>
            <person name="Mavromatis K."/>
            <person name="Chen A."/>
            <person name="Palaniappan K."/>
            <person name="Chertkov O."/>
            <person name="Land M."/>
            <person name="Hauser L."/>
            <person name="Chang Y.J."/>
            <person name="Jeffries C.D."/>
            <person name="Brettin T."/>
            <person name="Detter J.C."/>
            <person name="Han C."/>
            <person name="Rohde M."/>
            <person name="Goker M."/>
            <person name="Bristow J."/>
            <person name="Eisen J.A."/>
            <person name="Markowitz V."/>
            <person name="Hugenholtz P."/>
            <person name="Kyrpides N.C."/>
            <person name="Klenk H.P."/>
        </authorList>
    </citation>
    <scope>NUCLEOTIDE SEQUENCE [LARGE SCALE GENOMIC DNA]</scope>
    <source>
        <strain evidence="13">ATCC BAA-972 / CDC 1076 / CIP 108378 / DSM 44985 / JCM 13578</strain>
    </source>
</reference>
<evidence type="ECO:0000256" key="7">
    <source>
        <dbReference type="ARBA" id="ARBA00023004"/>
    </source>
</evidence>
<feature type="domain" description="Dyp-type peroxidase C-terminal" evidence="11">
    <location>
        <begin position="208"/>
        <end position="388"/>
    </location>
</feature>
<evidence type="ECO:0000256" key="5">
    <source>
        <dbReference type="ARBA" id="ARBA00022729"/>
    </source>
</evidence>
<comment type="cofactor">
    <cofactor evidence="1">
        <name>heme b</name>
        <dbReference type="ChEBI" id="CHEBI:60344"/>
    </cofactor>
</comment>
<dbReference type="PANTHER" id="PTHR30521">
    <property type="entry name" value="DEFERROCHELATASE/PEROXIDASE"/>
    <property type="match status" value="1"/>
</dbReference>
<name>D6Z891_SEGRD</name>
<gene>
    <name evidence="12" type="ordered locus">Srot_1711</name>
</gene>
<dbReference type="GO" id="GO:0005829">
    <property type="term" value="C:cytosol"/>
    <property type="evidence" value="ECO:0007669"/>
    <property type="project" value="TreeGrafter"/>
</dbReference>
<dbReference type="NCBIfam" id="TIGR01413">
    <property type="entry name" value="Dyp_perox_fam"/>
    <property type="match status" value="1"/>
</dbReference>